<keyword evidence="4" id="KW-0804">Transcription</keyword>
<name>A0A429Z7K9_9ENTE</name>
<accession>A0A429Z7K9</accession>
<dbReference type="OrthoDB" id="1849040at2"/>
<sequence>MVRVSEPVKVSEAEWEVLRVIWTQELTTSQEVIKVLETTMDWKPATIKTLLGRLVKKELVGTQKQGNKYRYYPLVSEKETVQSATETLFSHICAKKIGQTLGDLIQQAELTKEDMAWIQHQLDQKQPVAEITCNCIPGQCECHKEEHDPTNEKRLSK</sequence>
<keyword evidence="6" id="KW-1185">Reference proteome</keyword>
<dbReference type="Pfam" id="PF03965">
    <property type="entry name" value="Penicillinase_R"/>
    <property type="match status" value="1"/>
</dbReference>
<evidence type="ECO:0000256" key="3">
    <source>
        <dbReference type="ARBA" id="ARBA00023125"/>
    </source>
</evidence>
<dbReference type="SUPFAM" id="SSF46785">
    <property type="entry name" value="Winged helix' DNA-binding domain"/>
    <property type="match status" value="1"/>
</dbReference>
<evidence type="ECO:0000313" key="5">
    <source>
        <dbReference type="EMBL" id="RST89663.1"/>
    </source>
</evidence>
<dbReference type="GO" id="GO:0003677">
    <property type="term" value="F:DNA binding"/>
    <property type="evidence" value="ECO:0007669"/>
    <property type="project" value="UniProtKB-KW"/>
</dbReference>
<dbReference type="NCBIfam" id="TIGR02698">
    <property type="entry name" value="CopY_TcrY"/>
    <property type="match status" value="1"/>
</dbReference>
<keyword evidence="2" id="KW-0805">Transcription regulation</keyword>
<dbReference type="PIRSF" id="PIRSF019455">
    <property type="entry name" value="CopR_AtkY"/>
    <property type="match status" value="1"/>
</dbReference>
<reference evidence="5 6" key="1">
    <citation type="submission" date="2018-03" db="EMBL/GenBank/DDBJ databases">
        <authorList>
            <person name="Gulvik C.A."/>
        </authorList>
    </citation>
    <scope>NUCLEOTIDE SEQUENCE [LARGE SCALE GENOMIC DNA]</scope>
    <source>
        <strain evidence="5 6">JCM 31581</strain>
    </source>
</reference>
<keyword evidence="3" id="KW-0238">DNA-binding</keyword>
<dbReference type="RefSeq" id="WP_125942274.1">
    <property type="nucleotide sequence ID" value="NZ_PXZH01000001.1"/>
</dbReference>
<dbReference type="InterPro" id="IPR014071">
    <property type="entry name" value="Cu_transp_CopY/TcrY"/>
</dbReference>
<organism evidence="5 6">
    <name type="scientific">Vagococcus humatus</name>
    <dbReference type="NCBI Taxonomy" id="1889241"/>
    <lineage>
        <taxon>Bacteria</taxon>
        <taxon>Bacillati</taxon>
        <taxon>Bacillota</taxon>
        <taxon>Bacilli</taxon>
        <taxon>Lactobacillales</taxon>
        <taxon>Enterococcaceae</taxon>
        <taxon>Vagococcus</taxon>
    </lineage>
</organism>
<dbReference type="InterPro" id="IPR005650">
    <property type="entry name" value="BlaI_family"/>
</dbReference>
<dbReference type="EMBL" id="PXZH01000001">
    <property type="protein sequence ID" value="RST89663.1"/>
    <property type="molecule type" value="Genomic_DNA"/>
</dbReference>
<proteinExistence type="inferred from homology"/>
<comment type="similarity">
    <text evidence="1">Belongs to the BlaI transcriptional regulatory family.</text>
</comment>
<evidence type="ECO:0000313" key="6">
    <source>
        <dbReference type="Proteomes" id="UP000277864"/>
    </source>
</evidence>
<dbReference type="GO" id="GO:0045892">
    <property type="term" value="P:negative regulation of DNA-templated transcription"/>
    <property type="evidence" value="ECO:0007669"/>
    <property type="project" value="InterPro"/>
</dbReference>
<evidence type="ECO:0000256" key="2">
    <source>
        <dbReference type="ARBA" id="ARBA00023015"/>
    </source>
</evidence>
<dbReference type="InterPro" id="IPR036388">
    <property type="entry name" value="WH-like_DNA-bd_sf"/>
</dbReference>
<evidence type="ECO:0000256" key="1">
    <source>
        <dbReference type="ARBA" id="ARBA00011046"/>
    </source>
</evidence>
<protein>
    <submittedName>
        <fullName evidence="5">CopY/TcrY family copper transport repressor</fullName>
    </submittedName>
</protein>
<dbReference type="Proteomes" id="UP000277864">
    <property type="component" value="Unassembled WGS sequence"/>
</dbReference>
<comment type="caution">
    <text evidence="5">The sequence shown here is derived from an EMBL/GenBank/DDBJ whole genome shotgun (WGS) entry which is preliminary data.</text>
</comment>
<gene>
    <name evidence="5" type="ORF">C7P63_00875</name>
</gene>
<evidence type="ECO:0000256" key="4">
    <source>
        <dbReference type="ARBA" id="ARBA00023163"/>
    </source>
</evidence>
<dbReference type="Gene3D" id="1.10.10.10">
    <property type="entry name" value="Winged helix-like DNA-binding domain superfamily/Winged helix DNA-binding domain"/>
    <property type="match status" value="1"/>
</dbReference>
<dbReference type="AlphaFoldDB" id="A0A429Z7K9"/>
<dbReference type="InterPro" id="IPR036390">
    <property type="entry name" value="WH_DNA-bd_sf"/>
</dbReference>